<feature type="transmembrane region" description="Helical" evidence="10">
    <location>
        <begin position="56"/>
        <end position="83"/>
    </location>
</feature>
<reference evidence="12 13" key="1">
    <citation type="journal article" date="2007" name="Science">
        <title>Sea anemone genome reveals ancestral eumetazoan gene repertoire and genomic organization.</title>
        <authorList>
            <person name="Putnam N.H."/>
            <person name="Srivastava M."/>
            <person name="Hellsten U."/>
            <person name="Dirks B."/>
            <person name="Chapman J."/>
            <person name="Salamov A."/>
            <person name="Terry A."/>
            <person name="Shapiro H."/>
            <person name="Lindquist E."/>
            <person name="Kapitonov V.V."/>
            <person name="Jurka J."/>
            <person name="Genikhovich G."/>
            <person name="Grigoriev I.V."/>
            <person name="Lucas S.M."/>
            <person name="Steele R.E."/>
            <person name="Finnerty J.R."/>
            <person name="Technau U."/>
            <person name="Martindale M.Q."/>
            <person name="Rokhsar D.S."/>
        </authorList>
    </citation>
    <scope>NUCLEOTIDE SEQUENCE [LARGE SCALE GENOMIC DNA]</scope>
    <source>
        <strain evidence="13">CH2 X CH6</strain>
    </source>
</reference>
<dbReference type="eggNOG" id="KOG3656">
    <property type="taxonomic scope" value="Eukaryota"/>
</dbReference>
<proteinExistence type="inferred from homology"/>
<keyword evidence="5 9" id="KW-0297">G-protein coupled receptor</keyword>
<feature type="transmembrane region" description="Helical" evidence="10">
    <location>
        <begin position="184"/>
        <end position="206"/>
    </location>
</feature>
<dbReference type="EMBL" id="DS469704">
    <property type="protein sequence ID" value="EDO35245.1"/>
    <property type="molecule type" value="Genomic_DNA"/>
</dbReference>
<evidence type="ECO:0000256" key="9">
    <source>
        <dbReference type="RuleBase" id="RU000688"/>
    </source>
</evidence>
<keyword evidence="4 10" id="KW-1133">Transmembrane helix</keyword>
<evidence type="ECO:0000256" key="2">
    <source>
        <dbReference type="ARBA" id="ARBA00022475"/>
    </source>
</evidence>
<dbReference type="InterPro" id="IPR017452">
    <property type="entry name" value="GPCR_Rhodpsn_7TM"/>
</dbReference>
<evidence type="ECO:0000256" key="1">
    <source>
        <dbReference type="ARBA" id="ARBA00004651"/>
    </source>
</evidence>
<protein>
    <recommendedName>
        <fullName evidence="11">G-protein coupled receptors family 1 profile domain-containing protein</fullName>
    </recommendedName>
</protein>
<dbReference type="STRING" id="45351.A7SM13"/>
<evidence type="ECO:0000256" key="5">
    <source>
        <dbReference type="ARBA" id="ARBA00023040"/>
    </source>
</evidence>
<evidence type="ECO:0000256" key="6">
    <source>
        <dbReference type="ARBA" id="ARBA00023136"/>
    </source>
</evidence>
<feature type="transmembrane region" description="Helical" evidence="10">
    <location>
        <begin position="137"/>
        <end position="154"/>
    </location>
</feature>
<dbReference type="Pfam" id="PF00001">
    <property type="entry name" value="7tm_1"/>
    <property type="match status" value="1"/>
</dbReference>
<keyword evidence="6 10" id="KW-0472">Membrane</keyword>
<dbReference type="GO" id="GO:0007186">
    <property type="term" value="P:G protein-coupled receptor signaling pathway"/>
    <property type="evidence" value="ECO:0000318"/>
    <property type="project" value="GO_Central"/>
</dbReference>
<feature type="transmembrane region" description="Helical" evidence="10">
    <location>
        <begin position="22"/>
        <end position="44"/>
    </location>
</feature>
<dbReference type="PhylomeDB" id="A7SM13"/>
<dbReference type="PROSITE" id="PS00237">
    <property type="entry name" value="G_PROTEIN_RECEP_F1_1"/>
    <property type="match status" value="1"/>
</dbReference>
<dbReference type="PRINTS" id="PR00237">
    <property type="entry name" value="GPCRRHODOPSN"/>
</dbReference>
<accession>A7SM13</accession>
<sequence>MDNLTLANSTEITPTRSIGERVIQAIVLSIICLTSVLGNALVAATIHFDYRLHKPTFYFIASLSVADIIVGAVYVPFFAVAVLDGWGFGTIWCDVLAVTVSLSFNASLVTLALVSWDRYLAITKPLRYQAFMTSERAAALIAGAWVHSLFWAASPSVGWGEIAFDLDTNICRIEWSSKVESSKVYSLFLAFFAFFIPTAIMIYCYCKIFKVARHHVKQIKQNSVSSQQSVTVNDTRALKTILIVIGAFAVAWLPYTMFSLTKLFAPGVVKVEATGSNAVLTVTLLNGCINPVIYSLRDKRFRNGIRKRLCPCCVKTEASQEFSCVTGVHSASRYTNPTVIVTSF</sequence>
<dbReference type="InterPro" id="IPR000276">
    <property type="entry name" value="GPCR_Rhodpsn"/>
</dbReference>
<dbReference type="OrthoDB" id="5959645at2759"/>
<feature type="transmembrane region" description="Helical" evidence="10">
    <location>
        <begin position="237"/>
        <end position="258"/>
    </location>
</feature>
<evidence type="ECO:0000256" key="7">
    <source>
        <dbReference type="ARBA" id="ARBA00023170"/>
    </source>
</evidence>
<organism evidence="12 13">
    <name type="scientific">Nematostella vectensis</name>
    <name type="common">Starlet sea anemone</name>
    <dbReference type="NCBI Taxonomy" id="45351"/>
    <lineage>
        <taxon>Eukaryota</taxon>
        <taxon>Metazoa</taxon>
        <taxon>Cnidaria</taxon>
        <taxon>Anthozoa</taxon>
        <taxon>Hexacorallia</taxon>
        <taxon>Actiniaria</taxon>
        <taxon>Edwardsiidae</taxon>
        <taxon>Nematostella</taxon>
    </lineage>
</organism>
<dbReference type="PANTHER" id="PTHR24249:SF372">
    <property type="entry name" value="G-PROTEIN COUPLED RECEPTORS FAMILY 1 PROFILE DOMAIN-CONTAINING PROTEIN"/>
    <property type="match status" value="1"/>
</dbReference>
<dbReference type="PANTHER" id="PTHR24249">
    <property type="entry name" value="HISTAMINE RECEPTOR-RELATED G-PROTEIN COUPLED RECEPTOR"/>
    <property type="match status" value="1"/>
</dbReference>
<dbReference type="OMA" id="NICRIEW"/>
<name>A7SM13_NEMVE</name>
<keyword evidence="7 9" id="KW-0675">Receptor</keyword>
<dbReference type="GO" id="GO:0005886">
    <property type="term" value="C:plasma membrane"/>
    <property type="evidence" value="ECO:0000318"/>
    <property type="project" value="GO_Central"/>
</dbReference>
<evidence type="ECO:0000313" key="12">
    <source>
        <dbReference type="EMBL" id="EDO35245.1"/>
    </source>
</evidence>
<gene>
    <name evidence="12" type="ORF">NEMVEDRAFT_v1g214360</name>
</gene>
<keyword evidence="8 9" id="KW-0807">Transducer</keyword>
<comment type="subcellular location">
    <subcellularLocation>
        <location evidence="1">Cell membrane</location>
        <topology evidence="1">Multi-pass membrane protein</topology>
    </subcellularLocation>
</comment>
<dbReference type="InterPro" id="IPR050569">
    <property type="entry name" value="TAAR"/>
</dbReference>
<evidence type="ECO:0000259" key="11">
    <source>
        <dbReference type="PROSITE" id="PS50262"/>
    </source>
</evidence>
<dbReference type="AlphaFoldDB" id="A7SM13"/>
<feature type="transmembrane region" description="Helical" evidence="10">
    <location>
        <begin position="95"/>
        <end position="116"/>
    </location>
</feature>
<dbReference type="PROSITE" id="PS50262">
    <property type="entry name" value="G_PROTEIN_RECEP_F1_2"/>
    <property type="match status" value="1"/>
</dbReference>
<keyword evidence="2" id="KW-1003">Cell membrane</keyword>
<keyword evidence="13" id="KW-1185">Reference proteome</keyword>
<dbReference type="CDD" id="cd00637">
    <property type="entry name" value="7tm_classA_rhodopsin-like"/>
    <property type="match status" value="1"/>
</dbReference>
<evidence type="ECO:0000256" key="10">
    <source>
        <dbReference type="SAM" id="Phobius"/>
    </source>
</evidence>
<feature type="transmembrane region" description="Helical" evidence="10">
    <location>
        <begin position="278"/>
        <end position="296"/>
    </location>
</feature>
<dbReference type="KEGG" id="nve:5506656"/>
<comment type="similarity">
    <text evidence="9">Belongs to the G-protein coupled receptor 1 family.</text>
</comment>
<dbReference type="InParanoid" id="A7SM13"/>
<dbReference type="SUPFAM" id="SSF81321">
    <property type="entry name" value="Family A G protein-coupled receptor-like"/>
    <property type="match status" value="1"/>
</dbReference>
<feature type="domain" description="G-protein coupled receptors family 1 profile" evidence="11">
    <location>
        <begin position="38"/>
        <end position="294"/>
    </location>
</feature>
<dbReference type="Gene3D" id="1.20.1070.10">
    <property type="entry name" value="Rhodopsin 7-helix transmembrane proteins"/>
    <property type="match status" value="1"/>
</dbReference>
<dbReference type="Proteomes" id="UP000001593">
    <property type="component" value="Unassembled WGS sequence"/>
</dbReference>
<evidence type="ECO:0000256" key="4">
    <source>
        <dbReference type="ARBA" id="ARBA00022989"/>
    </source>
</evidence>
<dbReference type="HOGENOM" id="CLU_009579_3_0_1"/>
<evidence type="ECO:0000256" key="8">
    <source>
        <dbReference type="ARBA" id="ARBA00023224"/>
    </source>
</evidence>
<evidence type="ECO:0000313" key="13">
    <source>
        <dbReference type="Proteomes" id="UP000001593"/>
    </source>
</evidence>
<dbReference type="GO" id="GO:0004930">
    <property type="term" value="F:G protein-coupled receptor activity"/>
    <property type="evidence" value="ECO:0000318"/>
    <property type="project" value="GO_Central"/>
</dbReference>
<evidence type="ECO:0000256" key="3">
    <source>
        <dbReference type="ARBA" id="ARBA00022692"/>
    </source>
</evidence>
<keyword evidence="3 9" id="KW-0812">Transmembrane</keyword>